<sequence length="100" mass="11593">MSVNRENVVWKTRDGTWSIGFFDFWQTGDDYEWDVEYDHSTFNWCSTGHATKDEAEASWRGANPGGHTVYLEPNSETEKYDQMAAAWKAEQSTRRSAFGR</sequence>
<dbReference type="EMBL" id="AB853026">
    <property type="protein sequence ID" value="BAO19105.1"/>
    <property type="molecule type" value="Genomic_DNA"/>
</dbReference>
<reference evidence="1" key="2">
    <citation type="submission" date="2024-06" db="EMBL/GenBank/DDBJ databases">
        <authorList>
            <person name="Sakai Y."/>
            <person name="Fujii T."/>
        </authorList>
    </citation>
    <scope>NUCLEOTIDE SEQUENCE</scope>
    <source>
        <strain evidence="1">M701</strain>
        <plasmid evidence="1">pM7012</plasmid>
    </source>
</reference>
<dbReference type="AlphaFoldDB" id="V5YNE5"/>
<keyword evidence="1" id="KW-0614">Plasmid</keyword>
<geneLocation type="plasmid" evidence="1">
    <name>pM7012</name>
</geneLocation>
<reference evidence="1" key="1">
    <citation type="journal article" date="2014" name="Microbiology">
        <title>A 2,4-dichlorophenoxyacetic acid degradation plasmid pM7012 discloses distribution of an unclassified megaplasmid group across bacterial species.</title>
        <authorList>
            <person name="Sakai Y."/>
            <person name="Ogawa N."/>
            <person name="Shimomura Y."/>
            <person name="Fujii T."/>
        </authorList>
    </citation>
    <scope>NUCLEOTIDE SEQUENCE</scope>
    <source>
        <strain evidence="1">M701</strain>
    </source>
</reference>
<dbReference type="RefSeq" id="WP_023842648.1">
    <property type="nucleotide sequence ID" value="NC_022995.1"/>
</dbReference>
<organism evidence="1">
    <name type="scientific">Burkholderia sp. M701</name>
    <dbReference type="NCBI Taxonomy" id="326454"/>
    <lineage>
        <taxon>Bacteria</taxon>
        <taxon>Pseudomonadati</taxon>
        <taxon>Pseudomonadota</taxon>
        <taxon>Betaproteobacteria</taxon>
        <taxon>Burkholderiales</taxon>
        <taxon>Burkholderiaceae</taxon>
        <taxon>Burkholderia</taxon>
    </lineage>
</organism>
<name>V5YNE5_9BURK</name>
<evidence type="ECO:0000313" key="1">
    <source>
        <dbReference type="EMBL" id="BAO19105.1"/>
    </source>
</evidence>
<proteinExistence type="predicted"/>
<accession>V5YNE5</accession>
<protein>
    <submittedName>
        <fullName evidence="1">Uncharacterized protein</fullName>
    </submittedName>
</protein>